<feature type="signal peptide" evidence="3">
    <location>
        <begin position="1"/>
        <end position="17"/>
    </location>
</feature>
<evidence type="ECO:0000256" key="3">
    <source>
        <dbReference type="SAM" id="SignalP"/>
    </source>
</evidence>
<evidence type="ECO:0000256" key="2">
    <source>
        <dbReference type="PROSITE-ProRule" id="PRU00261"/>
    </source>
</evidence>
<dbReference type="Gene3D" id="3.30.60.10">
    <property type="entry name" value="Endochitinase-like"/>
    <property type="match status" value="1"/>
</dbReference>
<evidence type="ECO:0000313" key="6">
    <source>
        <dbReference type="Proteomes" id="UP000245910"/>
    </source>
</evidence>
<dbReference type="RefSeq" id="XP_025582215.1">
    <property type="nucleotide sequence ID" value="XM_025727783.1"/>
</dbReference>
<dbReference type="SUPFAM" id="SSF57016">
    <property type="entry name" value="Plant lectins/antimicrobial peptides"/>
    <property type="match status" value="1"/>
</dbReference>
<proteinExistence type="predicted"/>
<keyword evidence="6" id="KW-1185">Reference proteome</keyword>
<keyword evidence="2" id="KW-1015">Disulfide bond</keyword>
<protein>
    <recommendedName>
        <fullName evidence="4">Chitin-binding type-1 domain-containing protein</fullName>
    </recommendedName>
</protein>
<evidence type="ECO:0000259" key="4">
    <source>
        <dbReference type="PROSITE" id="PS50941"/>
    </source>
</evidence>
<dbReference type="KEGG" id="fvn:FVRRES_12516"/>
<accession>A0A2L2SVP4</accession>
<dbReference type="InterPro" id="IPR001002">
    <property type="entry name" value="Chitin-bd_1"/>
</dbReference>
<keyword evidence="3" id="KW-0732">Signal</keyword>
<dbReference type="GO" id="GO:0008061">
    <property type="term" value="F:chitin binding"/>
    <property type="evidence" value="ECO:0007669"/>
    <property type="project" value="UniProtKB-UniRule"/>
</dbReference>
<dbReference type="GeneID" id="37264147"/>
<feature type="chain" id="PRO_5014636682" description="Chitin-binding type-1 domain-containing protein" evidence="3">
    <location>
        <begin position="18"/>
        <end position="123"/>
    </location>
</feature>
<comment type="caution">
    <text evidence="2">Lacks conserved residue(s) required for the propagation of feature annotation.</text>
</comment>
<evidence type="ECO:0000313" key="5">
    <source>
        <dbReference type="EMBL" id="CEI39825.1"/>
    </source>
</evidence>
<dbReference type="STRING" id="56646.A0A2L2SVP4"/>
<reference evidence="6" key="1">
    <citation type="submission" date="2014-10" db="EMBL/GenBank/DDBJ databases">
        <authorList>
            <person name="King R."/>
        </authorList>
    </citation>
    <scope>NUCLEOTIDE SEQUENCE [LARGE SCALE GENOMIC DNA]</scope>
    <source>
        <strain evidence="6">A3/5</strain>
    </source>
</reference>
<feature type="domain" description="Chitin-binding type-1" evidence="4">
    <location>
        <begin position="38"/>
        <end position="85"/>
    </location>
</feature>
<dbReference type="EMBL" id="LN649232">
    <property type="protein sequence ID" value="CEI39825.1"/>
    <property type="molecule type" value="Genomic_DNA"/>
</dbReference>
<dbReference type="Proteomes" id="UP000245910">
    <property type="component" value="Chromosome IIII"/>
</dbReference>
<evidence type="ECO:0000256" key="1">
    <source>
        <dbReference type="ARBA" id="ARBA00022669"/>
    </source>
</evidence>
<organism evidence="5 6">
    <name type="scientific">Fusarium venenatum</name>
    <dbReference type="NCBI Taxonomy" id="56646"/>
    <lineage>
        <taxon>Eukaryota</taxon>
        <taxon>Fungi</taxon>
        <taxon>Dikarya</taxon>
        <taxon>Ascomycota</taxon>
        <taxon>Pezizomycotina</taxon>
        <taxon>Sordariomycetes</taxon>
        <taxon>Hypocreomycetidae</taxon>
        <taxon>Hypocreales</taxon>
        <taxon>Nectriaceae</taxon>
        <taxon>Fusarium</taxon>
    </lineage>
</organism>
<dbReference type="Pfam" id="PF00187">
    <property type="entry name" value="Chitin_bind_1"/>
    <property type="match status" value="1"/>
</dbReference>
<dbReference type="OrthoDB" id="5985073at2759"/>
<dbReference type="PROSITE" id="PS50941">
    <property type="entry name" value="CHIT_BIND_I_2"/>
    <property type="match status" value="1"/>
</dbReference>
<dbReference type="InterPro" id="IPR036861">
    <property type="entry name" value="Endochitinase-like_sf"/>
</dbReference>
<feature type="disulfide bond" evidence="2">
    <location>
        <begin position="58"/>
        <end position="72"/>
    </location>
</feature>
<name>A0A2L2SVP4_9HYPO</name>
<dbReference type="AlphaFoldDB" id="A0A2L2SVP4"/>
<sequence length="123" mass="12137">MTANTFAILSAVVAVSAVPAQSFGAEMLQVRAVPTSVDGICGAFNGSASCLGTGYGNCCSQFGYCGKSDLHCGTGCQTGFGSCGNTIDNSGAPIAQSTCNKACAGDPATNCGGPNALSLFYLL</sequence>
<keyword evidence="1 2" id="KW-0147">Chitin-binding</keyword>